<proteinExistence type="predicted"/>
<name>A0A8H7XLE3_PSICU</name>
<gene>
    <name evidence="1" type="ORF">JR316_011646</name>
</gene>
<sequence>MMHQGHNIPWNIISSNFHFVSNDRRFTSPKTSLIVHKPDEKSLKHFIRKFGTAIRTFSKTERTKYPESFEPLLTGKVFSDELREKYPQYLDERNQNIEAWFAAGYSTSNANLAEAVKILLHENEMSTLLMLAQHPSIPLAQLNHLSWGHHFGFSRVKESALRAYMFFNAAEATGILENGKYTTIQPEYSSLLSEIASSMDYPAQQVTHQEFLRECGVLQGGTSWVPEETYVHSDYARLQRYLKKLFELMYRYDMLLAECGAEPEWDIELAYQFPLRGNIKVGWDESQQRNVLA</sequence>
<reference evidence="1" key="1">
    <citation type="submission" date="2021-02" db="EMBL/GenBank/DDBJ databases">
        <title>Psilocybe cubensis genome.</title>
        <authorList>
            <person name="Mckernan K.J."/>
            <person name="Crawford S."/>
            <person name="Trippe A."/>
            <person name="Kane L.T."/>
            <person name="Mclaughlin S."/>
        </authorList>
    </citation>
    <scope>NUCLEOTIDE SEQUENCE [LARGE SCALE GENOMIC DNA]</scope>
    <source>
        <strain evidence="1">MGC-MH-2018</strain>
    </source>
</reference>
<comment type="caution">
    <text evidence="1">The sequence shown here is derived from an EMBL/GenBank/DDBJ whole genome shotgun (WGS) entry which is preliminary data.</text>
</comment>
<protein>
    <submittedName>
        <fullName evidence="1">Uncharacterized protein</fullName>
    </submittedName>
</protein>
<evidence type="ECO:0000313" key="1">
    <source>
        <dbReference type="EMBL" id="KAG5163301.1"/>
    </source>
</evidence>
<accession>A0A8H7XLE3</accession>
<organism evidence="1">
    <name type="scientific">Psilocybe cubensis</name>
    <name type="common">Psychedelic mushroom</name>
    <name type="synonym">Stropharia cubensis</name>
    <dbReference type="NCBI Taxonomy" id="181762"/>
    <lineage>
        <taxon>Eukaryota</taxon>
        <taxon>Fungi</taxon>
        <taxon>Dikarya</taxon>
        <taxon>Basidiomycota</taxon>
        <taxon>Agaricomycotina</taxon>
        <taxon>Agaricomycetes</taxon>
        <taxon>Agaricomycetidae</taxon>
        <taxon>Agaricales</taxon>
        <taxon>Agaricineae</taxon>
        <taxon>Strophariaceae</taxon>
        <taxon>Psilocybe</taxon>
    </lineage>
</organism>
<dbReference type="AlphaFoldDB" id="A0A8H7XLE3"/>
<dbReference type="EMBL" id="JAFIQS010000015">
    <property type="protein sequence ID" value="KAG5163301.1"/>
    <property type="molecule type" value="Genomic_DNA"/>
</dbReference>